<gene>
    <name evidence="2" type="ORF">QBC33DRAFT_519250</name>
</gene>
<evidence type="ECO:0000313" key="3">
    <source>
        <dbReference type="Proteomes" id="UP001244011"/>
    </source>
</evidence>
<sequence length="239" mass="27554">MNNIGPKQLYTQDGPLVKRQVPFKKPPPPATPRQVFELIQRLMQLETSNKGRLTKEDVKPNQKEFLKDMVSRLILWRGSYPGQPYDVDNWCFEHMTSQTIYPAWGTFSTSMQFRLNKAFTWVTFATEDDPWHGFNGVEIAVDRNKIPSTWYKRTQENLDYLKNAWRYAAEQKALPDFKVKSDPLADELFPPNGIVNPEPSKIQPSVFQYKSQTSSGSVGDDGDPSANKPWESKKPFAYK</sequence>
<organism evidence="2 3">
    <name type="scientific">Phialemonium atrogriseum</name>
    <dbReference type="NCBI Taxonomy" id="1093897"/>
    <lineage>
        <taxon>Eukaryota</taxon>
        <taxon>Fungi</taxon>
        <taxon>Dikarya</taxon>
        <taxon>Ascomycota</taxon>
        <taxon>Pezizomycotina</taxon>
        <taxon>Sordariomycetes</taxon>
        <taxon>Sordariomycetidae</taxon>
        <taxon>Cephalothecales</taxon>
        <taxon>Cephalothecaceae</taxon>
        <taxon>Phialemonium</taxon>
    </lineage>
</organism>
<proteinExistence type="predicted"/>
<feature type="region of interest" description="Disordered" evidence="1">
    <location>
        <begin position="189"/>
        <end position="239"/>
    </location>
</feature>
<feature type="compositionally biased region" description="Polar residues" evidence="1">
    <location>
        <begin position="202"/>
        <end position="213"/>
    </location>
</feature>
<dbReference type="EMBL" id="MU839033">
    <property type="protein sequence ID" value="KAK1762869.1"/>
    <property type="molecule type" value="Genomic_DNA"/>
</dbReference>
<feature type="compositionally biased region" description="Polar residues" evidence="1">
    <location>
        <begin position="1"/>
        <end position="11"/>
    </location>
</feature>
<dbReference type="RefSeq" id="XP_060279082.1">
    <property type="nucleotide sequence ID" value="XM_060426282.1"/>
</dbReference>
<evidence type="ECO:0000256" key="1">
    <source>
        <dbReference type="SAM" id="MobiDB-lite"/>
    </source>
</evidence>
<dbReference type="GeneID" id="85309469"/>
<dbReference type="AlphaFoldDB" id="A0AAJ0FI35"/>
<feature type="region of interest" description="Disordered" evidence="1">
    <location>
        <begin position="1"/>
        <end position="30"/>
    </location>
</feature>
<feature type="compositionally biased region" description="Basic and acidic residues" evidence="1">
    <location>
        <begin position="230"/>
        <end position="239"/>
    </location>
</feature>
<keyword evidence="3" id="KW-1185">Reference proteome</keyword>
<name>A0AAJ0FI35_9PEZI</name>
<reference evidence="2" key="1">
    <citation type="submission" date="2023-06" db="EMBL/GenBank/DDBJ databases">
        <title>Genome-scale phylogeny and comparative genomics of the fungal order Sordariales.</title>
        <authorList>
            <consortium name="Lawrence Berkeley National Laboratory"/>
            <person name="Hensen N."/>
            <person name="Bonometti L."/>
            <person name="Westerberg I."/>
            <person name="Brannstrom I.O."/>
            <person name="Guillou S."/>
            <person name="Cros-Aarteil S."/>
            <person name="Calhoun S."/>
            <person name="Haridas S."/>
            <person name="Kuo A."/>
            <person name="Mondo S."/>
            <person name="Pangilinan J."/>
            <person name="Riley R."/>
            <person name="Labutti K."/>
            <person name="Andreopoulos B."/>
            <person name="Lipzen A."/>
            <person name="Chen C."/>
            <person name="Yanf M."/>
            <person name="Daum C."/>
            <person name="Ng V."/>
            <person name="Clum A."/>
            <person name="Steindorff A."/>
            <person name="Ohm R."/>
            <person name="Martin F."/>
            <person name="Silar P."/>
            <person name="Natvig D."/>
            <person name="Lalanne C."/>
            <person name="Gautier V."/>
            <person name="Ament-Velasquez S.L."/>
            <person name="Kruys A."/>
            <person name="Hutchinson M.I."/>
            <person name="Powell A.J."/>
            <person name="Barry K."/>
            <person name="Miller A.N."/>
            <person name="Grigoriev I.V."/>
            <person name="Debuchy R."/>
            <person name="Gladieux P."/>
            <person name="Thoren M.H."/>
            <person name="Johannesson H."/>
        </authorList>
    </citation>
    <scope>NUCLEOTIDE SEQUENCE</scope>
    <source>
        <strain evidence="2">8032-3</strain>
    </source>
</reference>
<comment type="caution">
    <text evidence="2">The sequence shown here is derived from an EMBL/GenBank/DDBJ whole genome shotgun (WGS) entry which is preliminary data.</text>
</comment>
<dbReference type="Proteomes" id="UP001244011">
    <property type="component" value="Unassembled WGS sequence"/>
</dbReference>
<accession>A0AAJ0FI35</accession>
<protein>
    <submittedName>
        <fullName evidence="2">Uncharacterized protein</fullName>
    </submittedName>
</protein>
<evidence type="ECO:0000313" key="2">
    <source>
        <dbReference type="EMBL" id="KAK1762869.1"/>
    </source>
</evidence>